<evidence type="ECO:0000313" key="3">
    <source>
        <dbReference type="Proteomes" id="UP001158961"/>
    </source>
</evidence>
<dbReference type="Proteomes" id="UP001158961">
    <property type="component" value="Plasmid P3"/>
</dbReference>
<dbReference type="InterPro" id="IPR018728">
    <property type="entry name" value="DUF2268"/>
</dbReference>
<reference evidence="2" key="1">
    <citation type="submission" date="2022-05" db="EMBL/GenBank/DDBJ databases">
        <authorList>
            <person name="Pothier F. J."/>
        </authorList>
    </citation>
    <scope>NUCLEOTIDE SEQUENCE</scope>
    <source>
        <strain evidence="2">DAPP-PG734</strain>
        <plasmid evidence="2">P3</plasmid>
    </source>
</reference>
<sequence>MNDLWKLHWLEASGDVGPYKSSIVRAAELACEHLSSVTRVPPLDILVQCMPEAVIPETGFAGRAYSPTLFGLAIDPANPNLPGMLENGTLVRQIVHEVHHCLRMRGPGYGWTLGEALVSEGLAGQFVCWLLKTAAEPWERAIELSELQANPVPLTTLQSPHYDHSAWFFGTGDFRQWYGYTLGYQMVAAWRRDNAECATEKWFSVTAGEVIAAGLAKGLLTN</sequence>
<dbReference type="AlphaFoldDB" id="A0AAN2FHL5"/>
<gene>
    <name evidence="2" type="ORF">DAPPPG734_24570</name>
</gene>
<name>A0AAN2FHL5_ENTAG</name>
<keyword evidence="2" id="KW-0614">Plasmid</keyword>
<evidence type="ECO:0000313" key="2">
    <source>
        <dbReference type="EMBL" id="CAH6378675.1"/>
    </source>
</evidence>
<proteinExistence type="predicted"/>
<dbReference type="EMBL" id="OW970318">
    <property type="protein sequence ID" value="CAH6378675.1"/>
    <property type="molecule type" value="Genomic_DNA"/>
</dbReference>
<accession>A0AAN2FHL5</accession>
<organism evidence="2 3">
    <name type="scientific">Enterobacter agglomerans</name>
    <name type="common">Erwinia herbicola</name>
    <name type="synonym">Pantoea agglomerans</name>
    <dbReference type="NCBI Taxonomy" id="549"/>
    <lineage>
        <taxon>Bacteria</taxon>
        <taxon>Pseudomonadati</taxon>
        <taxon>Pseudomonadota</taxon>
        <taxon>Gammaproteobacteria</taxon>
        <taxon>Enterobacterales</taxon>
        <taxon>Erwiniaceae</taxon>
        <taxon>Pantoea</taxon>
        <taxon>Pantoea agglomerans group</taxon>
    </lineage>
</organism>
<feature type="domain" description="DUF2268" evidence="1">
    <location>
        <begin position="87"/>
        <end position="211"/>
    </location>
</feature>
<geneLocation type="plasmid" evidence="2 3">
    <name>P3</name>
</geneLocation>
<protein>
    <submittedName>
        <fullName evidence="2">DUF2268 domain-containing protein</fullName>
    </submittedName>
</protein>
<dbReference type="Pfam" id="PF10026">
    <property type="entry name" value="DUF2268"/>
    <property type="match status" value="1"/>
</dbReference>
<evidence type="ECO:0000259" key="1">
    <source>
        <dbReference type="Pfam" id="PF10026"/>
    </source>
</evidence>
<dbReference type="RefSeq" id="WP_031593068.1">
    <property type="nucleotide sequence ID" value="NZ_JNVA01000043.1"/>
</dbReference>